<name>A0ABS4IYB2_9BACL</name>
<reference evidence="2 3" key="1">
    <citation type="submission" date="2021-03" db="EMBL/GenBank/DDBJ databases">
        <title>Genomic Encyclopedia of Type Strains, Phase IV (KMG-IV): sequencing the most valuable type-strain genomes for metagenomic binning, comparative biology and taxonomic classification.</title>
        <authorList>
            <person name="Goeker M."/>
        </authorList>
    </citation>
    <scope>NUCLEOTIDE SEQUENCE [LARGE SCALE GENOMIC DNA]</scope>
    <source>
        <strain evidence="2 3">DSM 26048</strain>
    </source>
</reference>
<evidence type="ECO:0000313" key="2">
    <source>
        <dbReference type="EMBL" id="MBP1992567.1"/>
    </source>
</evidence>
<keyword evidence="1" id="KW-1133">Transmembrane helix</keyword>
<dbReference type="RefSeq" id="WP_209973690.1">
    <property type="nucleotide sequence ID" value="NZ_JAGGLB010000014.1"/>
</dbReference>
<organism evidence="2 3">
    <name type="scientific">Paenibacillus eucommiae</name>
    <dbReference type="NCBI Taxonomy" id="1355755"/>
    <lineage>
        <taxon>Bacteria</taxon>
        <taxon>Bacillati</taxon>
        <taxon>Bacillota</taxon>
        <taxon>Bacilli</taxon>
        <taxon>Bacillales</taxon>
        <taxon>Paenibacillaceae</taxon>
        <taxon>Paenibacillus</taxon>
    </lineage>
</organism>
<keyword evidence="1" id="KW-0472">Membrane</keyword>
<gene>
    <name evidence="2" type="ORF">J2Z66_004176</name>
</gene>
<keyword evidence="1" id="KW-0812">Transmembrane</keyword>
<evidence type="ECO:0008006" key="4">
    <source>
        <dbReference type="Google" id="ProtNLM"/>
    </source>
</evidence>
<keyword evidence="3" id="KW-1185">Reference proteome</keyword>
<accession>A0ABS4IYB2</accession>
<evidence type="ECO:0000256" key="1">
    <source>
        <dbReference type="SAM" id="Phobius"/>
    </source>
</evidence>
<protein>
    <recommendedName>
        <fullName evidence="4">Zf-HC2 domain-containing protein</fullName>
    </recommendedName>
</protein>
<dbReference type="EMBL" id="JAGGLB010000014">
    <property type="protein sequence ID" value="MBP1992567.1"/>
    <property type="molecule type" value="Genomic_DNA"/>
</dbReference>
<evidence type="ECO:0000313" key="3">
    <source>
        <dbReference type="Proteomes" id="UP001519287"/>
    </source>
</evidence>
<dbReference type="Proteomes" id="UP001519287">
    <property type="component" value="Unassembled WGS sequence"/>
</dbReference>
<comment type="caution">
    <text evidence="2">The sequence shown here is derived from an EMBL/GenBank/DDBJ whole genome shotgun (WGS) entry which is preliminary data.</text>
</comment>
<proteinExistence type="predicted"/>
<feature type="transmembrane region" description="Helical" evidence="1">
    <location>
        <begin position="129"/>
        <end position="148"/>
    </location>
</feature>
<sequence length="196" mass="21575">MNLCSKHDWQAYMENRLTVLESLEYEEHLYTCDACMNVYIQALEAADTEEAGSESGLVSPSLEVVDQIMAAIQATSEASIEVPTQAVAKALIQNGTQTQAGIPELIHPQQPIISGKKVRGKPSLFKRPLFQYAVAAVITLVLMSAGVFQDLSTRMSEIETFSIQNRQESFSQKLMEKTVSVLDTVQPQPKGGKSHE</sequence>